<evidence type="ECO:0000313" key="18">
    <source>
        <dbReference type="EMBL" id="SNV22505.1"/>
    </source>
</evidence>
<dbReference type="InterPro" id="IPR014030">
    <property type="entry name" value="Ketoacyl_synth_N"/>
</dbReference>
<evidence type="ECO:0000256" key="6">
    <source>
        <dbReference type="ARBA" id="ARBA00022679"/>
    </source>
</evidence>
<dbReference type="GeneID" id="63459759"/>
<dbReference type="PIRSF" id="PIRSF000447">
    <property type="entry name" value="KAS_II"/>
    <property type="match status" value="1"/>
</dbReference>
<evidence type="ECO:0000256" key="3">
    <source>
        <dbReference type="ARBA" id="ARBA00012356"/>
    </source>
</evidence>
<dbReference type="EC" id="2.3.1.179" evidence="3 14"/>
<dbReference type="InterPro" id="IPR014031">
    <property type="entry name" value="Ketoacyl_synth_C"/>
</dbReference>
<dbReference type="KEGG" id="dco:SAMEA4475696_1550"/>
<gene>
    <name evidence="18" type="primary">kasB</name>
    <name evidence="18" type="ORF">SAMEA4475696_01550</name>
</gene>
<evidence type="ECO:0000256" key="2">
    <source>
        <dbReference type="ARBA" id="ARBA00008467"/>
    </source>
</evidence>
<evidence type="ECO:0000256" key="15">
    <source>
        <dbReference type="PIRSR" id="PIRSR000447-1"/>
    </source>
</evidence>
<dbReference type="PANTHER" id="PTHR11712">
    <property type="entry name" value="POLYKETIDE SYNTHASE-RELATED"/>
    <property type="match status" value="1"/>
</dbReference>
<dbReference type="InterPro" id="IPR017568">
    <property type="entry name" value="3-oxoacyl-ACP_synth-2"/>
</dbReference>
<feature type="active site" description="For beta-ketoacyl synthase activity" evidence="15">
    <location>
        <position position="165"/>
    </location>
</feature>
<keyword evidence="19" id="KW-1185">Reference proteome</keyword>
<comment type="similarity">
    <text evidence="2 14 16">Belongs to the thiolase-like superfamily. Beta-ketoacyl-ACP synthases family.</text>
</comment>
<dbReference type="OrthoDB" id="9808669at2"/>
<dbReference type="GO" id="GO:0005829">
    <property type="term" value="C:cytosol"/>
    <property type="evidence" value="ECO:0007669"/>
    <property type="project" value="TreeGrafter"/>
</dbReference>
<feature type="domain" description="Ketosynthase family 3 (KS3)" evidence="17">
    <location>
        <begin position="5"/>
        <end position="414"/>
    </location>
</feature>
<evidence type="ECO:0000256" key="7">
    <source>
        <dbReference type="ARBA" id="ARBA00022832"/>
    </source>
</evidence>
<keyword evidence="10 14" id="KW-0012">Acyltransferase</keyword>
<name>A0A239VJT9_9MICO</name>
<dbReference type="Gene3D" id="3.40.47.10">
    <property type="match status" value="2"/>
</dbReference>
<keyword evidence="6 14" id="KW-0808">Transferase</keyword>
<evidence type="ECO:0000256" key="8">
    <source>
        <dbReference type="ARBA" id="ARBA00023098"/>
    </source>
</evidence>
<evidence type="ECO:0000256" key="11">
    <source>
        <dbReference type="ARBA" id="ARBA00024006"/>
    </source>
</evidence>
<dbReference type="Proteomes" id="UP000242637">
    <property type="component" value="Chromosome 1"/>
</dbReference>
<evidence type="ECO:0000256" key="1">
    <source>
        <dbReference type="ARBA" id="ARBA00005194"/>
    </source>
</evidence>
<sequence length="416" mass="43086">MSTTLKRVVVTGMGTTNPLGADAESTWQAALAGTSGIRHIEAPWVQQYDMPVTFAGQLAQPASEVLTKVEIRRQDPATQYALIAARQAWRDAGAPDIESNRLAVSVGTGIGGVHTLVDAWETLRTKGPRRIFPLSVPMLLVNSPSATVSLELKATAGAHAPVSACASGAESIADGLELIRSDKADIVVAGGTEGAIHPLTIGGFSAMHALSTRNEDPQGASRPYDIDRDGFVMGEGSAILVLEEYEHAVARGARIYAELVAAGLSSDAYHVAAPEPEGAGAALSIQRALSEGDIDPASVVHVNAHATSTPAGDGAEAKAIRAGLGSHADHACLTATKSMTGHLLGAAGALESVFTILTLRDRLVPATQNLENLDPQIDLDIVRGQNRALPAGDVVALNNSFGFGGHNVTLAFRSVS</sequence>
<organism evidence="18 19">
    <name type="scientific">Dermatophilus congolensis</name>
    <dbReference type="NCBI Taxonomy" id="1863"/>
    <lineage>
        <taxon>Bacteria</taxon>
        <taxon>Bacillati</taxon>
        <taxon>Actinomycetota</taxon>
        <taxon>Actinomycetes</taxon>
        <taxon>Micrococcales</taxon>
        <taxon>Dermatophilaceae</taxon>
        <taxon>Dermatophilus</taxon>
    </lineage>
</organism>
<evidence type="ECO:0000259" key="17">
    <source>
        <dbReference type="PROSITE" id="PS52004"/>
    </source>
</evidence>
<dbReference type="CDD" id="cd00834">
    <property type="entry name" value="KAS_I_II"/>
    <property type="match status" value="1"/>
</dbReference>
<keyword evidence="9 14" id="KW-0275">Fatty acid biosynthesis</keyword>
<dbReference type="STRING" id="1121387.GCA_000429885_02216"/>
<dbReference type="SUPFAM" id="SSF53901">
    <property type="entry name" value="Thiolase-like"/>
    <property type="match status" value="2"/>
</dbReference>
<dbReference type="GO" id="GO:0030497">
    <property type="term" value="P:fatty acid elongation"/>
    <property type="evidence" value="ECO:0007669"/>
    <property type="project" value="UniProtKB-ARBA"/>
</dbReference>
<evidence type="ECO:0000256" key="9">
    <source>
        <dbReference type="ARBA" id="ARBA00023160"/>
    </source>
</evidence>
<dbReference type="Pfam" id="PF02801">
    <property type="entry name" value="Ketoacyl-synt_C"/>
    <property type="match status" value="1"/>
</dbReference>
<dbReference type="PANTHER" id="PTHR11712:SF336">
    <property type="entry name" value="3-OXOACYL-[ACYL-CARRIER-PROTEIN] SYNTHASE, MITOCHONDRIAL"/>
    <property type="match status" value="1"/>
</dbReference>
<keyword evidence="8" id="KW-0443">Lipid metabolism</keyword>
<dbReference type="InterPro" id="IPR016039">
    <property type="entry name" value="Thiolase-like"/>
</dbReference>
<comment type="function">
    <text evidence="11 14">Involved in the type II fatty acid elongation cycle. Catalyzes the elongation of a wide range of acyl-ACP by the addition of two carbons from malonyl-ACP to an acyl acceptor. Can efficiently catalyze the conversion of palmitoleoyl-ACP (cis-hexadec-9-enoyl-ACP) to cis-vaccenoyl-ACP (cis-octadec-11-enoyl-ACP), an essential step in the thermal regulation of fatty acid composition.</text>
</comment>
<evidence type="ECO:0000313" key="19">
    <source>
        <dbReference type="Proteomes" id="UP000242637"/>
    </source>
</evidence>
<dbReference type="GO" id="GO:0004315">
    <property type="term" value="F:3-oxoacyl-[acyl-carrier-protein] synthase activity"/>
    <property type="evidence" value="ECO:0007669"/>
    <property type="project" value="UniProtKB-UniRule"/>
</dbReference>
<dbReference type="InterPro" id="IPR020841">
    <property type="entry name" value="PKS_Beta-ketoAc_synthase_dom"/>
</dbReference>
<dbReference type="RefSeq" id="WP_028327743.1">
    <property type="nucleotide sequence ID" value="NZ_LT906453.1"/>
</dbReference>
<dbReference type="SMART" id="SM00825">
    <property type="entry name" value="PKS_KS"/>
    <property type="match status" value="1"/>
</dbReference>
<dbReference type="InterPro" id="IPR000794">
    <property type="entry name" value="Beta-ketoacyl_synthase"/>
</dbReference>
<dbReference type="EMBL" id="LT906453">
    <property type="protein sequence ID" value="SNV22505.1"/>
    <property type="molecule type" value="Genomic_DNA"/>
</dbReference>
<evidence type="ECO:0000256" key="4">
    <source>
        <dbReference type="ARBA" id="ARBA00014657"/>
    </source>
</evidence>
<dbReference type="UniPathway" id="UPA00094"/>
<evidence type="ECO:0000256" key="13">
    <source>
        <dbReference type="ARBA" id="ARBA00047659"/>
    </source>
</evidence>
<evidence type="ECO:0000256" key="12">
    <source>
        <dbReference type="ARBA" id="ARBA00047318"/>
    </source>
</evidence>
<comment type="catalytic activity">
    <reaction evidence="12 14">
        <text>(9Z)-hexadecenoyl-[ACP] + malonyl-[ACP] + H(+) = 3-oxo-(11Z)-octadecenoyl-[ACP] + holo-[ACP] + CO2</text>
        <dbReference type="Rhea" id="RHEA:55040"/>
        <dbReference type="Rhea" id="RHEA-COMP:9623"/>
        <dbReference type="Rhea" id="RHEA-COMP:9685"/>
        <dbReference type="Rhea" id="RHEA-COMP:10800"/>
        <dbReference type="Rhea" id="RHEA-COMP:14074"/>
        <dbReference type="ChEBI" id="CHEBI:15378"/>
        <dbReference type="ChEBI" id="CHEBI:16526"/>
        <dbReference type="ChEBI" id="CHEBI:64479"/>
        <dbReference type="ChEBI" id="CHEBI:78449"/>
        <dbReference type="ChEBI" id="CHEBI:83989"/>
        <dbReference type="ChEBI" id="CHEBI:138538"/>
        <dbReference type="EC" id="2.3.1.179"/>
    </reaction>
</comment>
<keyword evidence="5 14" id="KW-0444">Lipid biosynthesis</keyword>
<dbReference type="NCBIfam" id="TIGR03150">
    <property type="entry name" value="fabF"/>
    <property type="match status" value="1"/>
</dbReference>
<keyword evidence="7" id="KW-0276">Fatty acid metabolism</keyword>
<comment type="catalytic activity">
    <reaction evidence="13 14">
        <text>a fatty acyl-[ACP] + malonyl-[ACP] + H(+) = a 3-oxoacyl-[ACP] + holo-[ACP] + CO2</text>
        <dbReference type="Rhea" id="RHEA:22836"/>
        <dbReference type="Rhea" id="RHEA-COMP:9623"/>
        <dbReference type="Rhea" id="RHEA-COMP:9685"/>
        <dbReference type="Rhea" id="RHEA-COMP:9916"/>
        <dbReference type="Rhea" id="RHEA-COMP:14125"/>
        <dbReference type="ChEBI" id="CHEBI:15378"/>
        <dbReference type="ChEBI" id="CHEBI:16526"/>
        <dbReference type="ChEBI" id="CHEBI:64479"/>
        <dbReference type="ChEBI" id="CHEBI:78449"/>
        <dbReference type="ChEBI" id="CHEBI:78776"/>
        <dbReference type="ChEBI" id="CHEBI:138651"/>
    </reaction>
</comment>
<dbReference type="AlphaFoldDB" id="A0A239VJT9"/>
<accession>A0A239VJT9</accession>
<evidence type="ECO:0000256" key="14">
    <source>
        <dbReference type="PIRNR" id="PIRNR000447"/>
    </source>
</evidence>
<evidence type="ECO:0000256" key="10">
    <source>
        <dbReference type="ARBA" id="ARBA00023315"/>
    </source>
</evidence>
<reference evidence="18 19" key="1">
    <citation type="submission" date="2017-06" db="EMBL/GenBank/DDBJ databases">
        <authorList>
            <consortium name="Pathogen Informatics"/>
        </authorList>
    </citation>
    <scope>NUCLEOTIDE SEQUENCE [LARGE SCALE GENOMIC DNA]</scope>
    <source>
        <strain evidence="18 19">NCTC13039</strain>
    </source>
</reference>
<dbReference type="FunFam" id="3.40.47.10:FF:000018">
    <property type="entry name" value="3-oxoacyl-[acyl-carrier-protein] synthase 2"/>
    <property type="match status" value="1"/>
</dbReference>
<dbReference type="Pfam" id="PF00109">
    <property type="entry name" value="ketoacyl-synt"/>
    <property type="match status" value="1"/>
</dbReference>
<evidence type="ECO:0000256" key="5">
    <source>
        <dbReference type="ARBA" id="ARBA00022516"/>
    </source>
</evidence>
<dbReference type="NCBIfam" id="NF005589">
    <property type="entry name" value="PRK07314.1"/>
    <property type="match status" value="1"/>
</dbReference>
<comment type="pathway">
    <text evidence="1 14">Lipid metabolism; fatty acid biosynthesis.</text>
</comment>
<protein>
    <recommendedName>
        <fullName evidence="4 14">3-oxoacyl-[acyl-carrier-protein] synthase 2</fullName>
        <ecNumber evidence="3 14">2.3.1.179</ecNumber>
    </recommendedName>
</protein>
<evidence type="ECO:0000256" key="16">
    <source>
        <dbReference type="RuleBase" id="RU003694"/>
    </source>
</evidence>
<dbReference type="PROSITE" id="PS52004">
    <property type="entry name" value="KS3_2"/>
    <property type="match status" value="1"/>
</dbReference>
<proteinExistence type="inferred from homology"/>
<dbReference type="FunFam" id="3.40.47.10:FF:000029">
    <property type="entry name" value="3-oxoacyl-[acyl-carrier-protein] synthase 1"/>
    <property type="match status" value="1"/>
</dbReference>